<keyword evidence="5 10" id="KW-0479">Metal-binding</keyword>
<gene>
    <name evidence="12" type="ORF">DACRYDRAFT_20772</name>
</gene>
<dbReference type="UniPathway" id="UPA00559"/>
<evidence type="ECO:0000256" key="6">
    <source>
        <dbReference type="ARBA" id="ARBA00023004"/>
    </source>
</evidence>
<name>M5G1S2_DACPD</name>
<comment type="subunit">
    <text evidence="8">Component of the 2-(3-amino-3-carboxypropyl)histidine synthase complex composed of DPH1, DPH2, DPH3 and a NADH-dependent reductase, predominantly CBR1.</text>
</comment>
<dbReference type="OrthoDB" id="449241at2759"/>
<dbReference type="GO" id="GO:0051536">
    <property type="term" value="F:iron-sulfur cluster binding"/>
    <property type="evidence" value="ECO:0007669"/>
    <property type="project" value="UniProtKB-KW"/>
</dbReference>
<dbReference type="SFLD" id="SFLDG01121">
    <property type="entry name" value="Diphthamide_biosynthesis"/>
    <property type="match status" value="1"/>
</dbReference>
<dbReference type="GeneID" id="63687138"/>
<evidence type="ECO:0000256" key="8">
    <source>
        <dbReference type="ARBA" id="ARBA00034128"/>
    </source>
</evidence>
<dbReference type="GO" id="GO:0046872">
    <property type="term" value="F:metal ion binding"/>
    <property type="evidence" value="ECO:0007669"/>
    <property type="project" value="UniProtKB-KW"/>
</dbReference>
<dbReference type="SFLD" id="SFLDF00408">
    <property type="entry name" value="Diphthamide_biosynthesis_famil"/>
    <property type="match status" value="1"/>
</dbReference>
<comment type="function">
    <text evidence="9">Required for the first step of diphthamide biosynthesis, a post-translational modification of histidine which occurs in elongation factor 2. DPH1 and DPH2 transfer a 3-amino-3-carboxypropyl (ACP) group from S-adenosyl-L-methionine (SAM) to a histidine residue, the reaction is assisted by a reduction system comprising DPH3 and a NADH-dependent reductase, predominantly CBR1. Facilitates the reduction of the catalytic iron-sulfur cluster found in the DPH1 subunit.</text>
</comment>
<evidence type="ECO:0000256" key="7">
    <source>
        <dbReference type="ARBA" id="ARBA00023014"/>
    </source>
</evidence>
<sequence>MATATPAAPLTSAFSNDGADIIHQHVSVASQIFDDTPTRSAGALDQAYEIDRTVDHIISRDYHTIALQFPDELLHNSVLVHRLLRTRLPDRELYVLADTSYGSCCVDEVAAQHVNADVVVHYGHACLSPTARLPVIYVFGKRNIDIDHCVHSLLVSAGSSFDNNPSRSIIVRYDVSYAYSIDAIVQALRGQLDPSHRLLVPSVRRFHTSGPGDDSYATTPFHDGEDAVNPVVFYVGRESLSLTNLIVTHAACQVYNYDPEVMSASVASARTNKILMRRYALVQRARDADVFGIIVGTLAVASYLPLMTHLRKLLAKSEKKSYTISVGKLNPAKLANFAEIECFVLVACPENSLIDSKNFFRPIITPYELEIALNSEPSWSNRYLLDFQQVLSEASQRPDPPDTQKLKDEEDEDEDEDEEPMFSLTTGKFRKAKKFSVGHPDPSLDDQPGALQLRSRSDALQGYIPDAGGQFLAERTFRGLDRRLGQDAPGLLEEGRSGIAKGYEDGHRA</sequence>
<dbReference type="HOGENOM" id="CLU_015210_1_0_1"/>
<feature type="compositionally biased region" description="Basic and acidic residues" evidence="11">
    <location>
        <begin position="399"/>
        <end position="408"/>
    </location>
</feature>
<dbReference type="EMBL" id="JH795858">
    <property type="protein sequence ID" value="EJU04151.1"/>
    <property type="molecule type" value="Genomic_DNA"/>
</dbReference>
<keyword evidence="13" id="KW-1185">Reference proteome</keyword>
<dbReference type="NCBIfam" id="TIGR00322">
    <property type="entry name" value="diphth2_R"/>
    <property type="match status" value="1"/>
</dbReference>
<evidence type="ECO:0000256" key="1">
    <source>
        <dbReference type="ARBA" id="ARBA00001966"/>
    </source>
</evidence>
<comment type="function">
    <text evidence="10">Required for the first step of diphthamide biosynthesis, a post-translational modification of histidine which occurs in elongation factor 2. DPH1 and DPH2 transfer a 3-amino-3-carboxypropyl (ACP) group from S-adenosyl-L-methionine (SAM) to a histidine residue, the reaction is assisted by a reduction system comprising DPH3 and a NADH-dependent reductase. Facilitates the reduction of the catalytic iron-sulfur cluster found in the DPH1 subunit.</text>
</comment>
<evidence type="ECO:0000313" key="13">
    <source>
        <dbReference type="Proteomes" id="UP000030653"/>
    </source>
</evidence>
<dbReference type="NCBIfam" id="TIGR00272">
    <property type="entry name" value="DPH2"/>
    <property type="match status" value="1"/>
</dbReference>
<evidence type="ECO:0000256" key="5">
    <source>
        <dbReference type="ARBA" id="ARBA00022723"/>
    </source>
</evidence>
<dbReference type="PANTHER" id="PTHR10762:SF2">
    <property type="entry name" value="2-(3-AMINO-3-CARBOXYPROPYL)HISTIDINE SYNTHASE SUBUNIT 2"/>
    <property type="match status" value="1"/>
</dbReference>
<evidence type="ECO:0000256" key="11">
    <source>
        <dbReference type="SAM" id="MobiDB-lite"/>
    </source>
</evidence>
<dbReference type="FunFam" id="3.40.50.11840:FF:000002">
    <property type="entry name" value="2-(3-amino-3-carboxypropyl)histidine synthase subunit 2"/>
    <property type="match status" value="1"/>
</dbReference>
<comment type="similarity">
    <text evidence="3 10">Belongs to the DPH1/DPH2 family. DPH2 subfamily.</text>
</comment>
<evidence type="ECO:0000256" key="4">
    <source>
        <dbReference type="ARBA" id="ARBA00021914"/>
    </source>
</evidence>
<dbReference type="InterPro" id="IPR010014">
    <property type="entry name" value="DHP2"/>
</dbReference>
<protein>
    <recommendedName>
        <fullName evidence="4 10">2-(3-amino-3-carboxypropyl)histidine synthase subunit 2</fullName>
    </recommendedName>
</protein>
<evidence type="ECO:0000256" key="9">
    <source>
        <dbReference type="ARBA" id="ARBA00054092"/>
    </source>
</evidence>
<dbReference type="GO" id="GO:0005737">
    <property type="term" value="C:cytoplasm"/>
    <property type="evidence" value="ECO:0007669"/>
    <property type="project" value="UniProtKB-SubCell"/>
</dbReference>
<feature type="compositionally biased region" description="Acidic residues" evidence="11">
    <location>
        <begin position="409"/>
        <end position="420"/>
    </location>
</feature>
<organism evidence="12 13">
    <name type="scientific">Dacryopinax primogenitus (strain DJM 731)</name>
    <name type="common">Brown rot fungus</name>
    <dbReference type="NCBI Taxonomy" id="1858805"/>
    <lineage>
        <taxon>Eukaryota</taxon>
        <taxon>Fungi</taxon>
        <taxon>Dikarya</taxon>
        <taxon>Basidiomycota</taxon>
        <taxon>Agaricomycotina</taxon>
        <taxon>Dacrymycetes</taxon>
        <taxon>Dacrymycetales</taxon>
        <taxon>Dacrymycetaceae</taxon>
        <taxon>Dacryopinax</taxon>
    </lineage>
</organism>
<dbReference type="InterPro" id="IPR042265">
    <property type="entry name" value="DPH1/DPH2_3"/>
</dbReference>
<evidence type="ECO:0000313" key="12">
    <source>
        <dbReference type="EMBL" id="EJU04151.1"/>
    </source>
</evidence>
<feature type="region of interest" description="Disordered" evidence="11">
    <location>
        <begin position="488"/>
        <end position="509"/>
    </location>
</feature>
<comment type="pathway">
    <text evidence="2 10">Protein modification; peptidyl-diphthamide biosynthesis.</text>
</comment>
<dbReference type="Gene3D" id="3.40.50.11860">
    <property type="entry name" value="Diphthamide synthesis DPH1/DPH2 domain 3"/>
    <property type="match status" value="1"/>
</dbReference>
<evidence type="ECO:0000256" key="10">
    <source>
        <dbReference type="RuleBase" id="RU364133"/>
    </source>
</evidence>
<evidence type="ECO:0000256" key="2">
    <source>
        <dbReference type="ARBA" id="ARBA00005156"/>
    </source>
</evidence>
<dbReference type="Gene3D" id="3.40.50.11840">
    <property type="entry name" value="Diphthamide synthesis DPH1/DPH2 domain 1"/>
    <property type="match status" value="1"/>
</dbReference>
<dbReference type="RefSeq" id="XP_040631045.1">
    <property type="nucleotide sequence ID" value="XM_040772076.1"/>
</dbReference>
<dbReference type="GO" id="GO:0090560">
    <property type="term" value="F:2-(3-amino-3-carboxypropyl)histidine synthase activity"/>
    <property type="evidence" value="ECO:0007669"/>
    <property type="project" value="InterPro"/>
</dbReference>
<dbReference type="Proteomes" id="UP000030653">
    <property type="component" value="Unassembled WGS sequence"/>
</dbReference>
<dbReference type="InterPro" id="IPR042263">
    <property type="entry name" value="DPH1/DPH2_1"/>
</dbReference>
<dbReference type="InterPro" id="IPR016435">
    <property type="entry name" value="DPH1/DPH2"/>
</dbReference>
<comment type="cofactor">
    <cofactor evidence="1">
        <name>[4Fe-4S] cluster</name>
        <dbReference type="ChEBI" id="CHEBI:49883"/>
    </cofactor>
</comment>
<reference evidence="12 13" key="1">
    <citation type="journal article" date="2012" name="Science">
        <title>The Paleozoic origin of enzymatic lignin decomposition reconstructed from 31 fungal genomes.</title>
        <authorList>
            <person name="Floudas D."/>
            <person name="Binder M."/>
            <person name="Riley R."/>
            <person name="Barry K."/>
            <person name="Blanchette R.A."/>
            <person name="Henrissat B."/>
            <person name="Martinez A.T."/>
            <person name="Otillar R."/>
            <person name="Spatafora J.W."/>
            <person name="Yadav J.S."/>
            <person name="Aerts A."/>
            <person name="Benoit I."/>
            <person name="Boyd A."/>
            <person name="Carlson A."/>
            <person name="Copeland A."/>
            <person name="Coutinho P.M."/>
            <person name="de Vries R.P."/>
            <person name="Ferreira P."/>
            <person name="Findley K."/>
            <person name="Foster B."/>
            <person name="Gaskell J."/>
            <person name="Glotzer D."/>
            <person name="Gorecki P."/>
            <person name="Heitman J."/>
            <person name="Hesse C."/>
            <person name="Hori C."/>
            <person name="Igarashi K."/>
            <person name="Jurgens J.A."/>
            <person name="Kallen N."/>
            <person name="Kersten P."/>
            <person name="Kohler A."/>
            <person name="Kuees U."/>
            <person name="Kumar T.K.A."/>
            <person name="Kuo A."/>
            <person name="LaButti K."/>
            <person name="Larrondo L.F."/>
            <person name="Lindquist E."/>
            <person name="Ling A."/>
            <person name="Lombard V."/>
            <person name="Lucas S."/>
            <person name="Lundell T."/>
            <person name="Martin R."/>
            <person name="McLaughlin D.J."/>
            <person name="Morgenstern I."/>
            <person name="Morin E."/>
            <person name="Murat C."/>
            <person name="Nagy L.G."/>
            <person name="Nolan M."/>
            <person name="Ohm R.A."/>
            <person name="Patyshakuliyeva A."/>
            <person name="Rokas A."/>
            <person name="Ruiz-Duenas F.J."/>
            <person name="Sabat G."/>
            <person name="Salamov A."/>
            <person name="Samejima M."/>
            <person name="Schmutz J."/>
            <person name="Slot J.C."/>
            <person name="St John F."/>
            <person name="Stenlid J."/>
            <person name="Sun H."/>
            <person name="Sun S."/>
            <person name="Syed K."/>
            <person name="Tsang A."/>
            <person name="Wiebenga A."/>
            <person name="Young D."/>
            <person name="Pisabarro A."/>
            <person name="Eastwood D.C."/>
            <person name="Martin F."/>
            <person name="Cullen D."/>
            <person name="Grigoriev I.V."/>
            <person name="Hibbett D.S."/>
        </authorList>
    </citation>
    <scope>NUCLEOTIDE SEQUENCE [LARGE SCALE GENOMIC DNA]</scope>
    <source>
        <strain evidence="12 13">DJM-731 SS1</strain>
    </source>
</reference>
<accession>M5G1S2</accession>
<comment type="subcellular location">
    <subcellularLocation>
        <location evidence="10">Cytoplasm</location>
    </subcellularLocation>
</comment>
<feature type="region of interest" description="Disordered" evidence="11">
    <location>
        <begin position="393"/>
        <end position="423"/>
    </location>
</feature>
<dbReference type="Pfam" id="PF01866">
    <property type="entry name" value="Diphthamide_syn"/>
    <property type="match status" value="1"/>
</dbReference>
<keyword evidence="6 10" id="KW-0408">Iron</keyword>
<proteinExistence type="inferred from homology"/>
<dbReference type="SFLD" id="SFLDS00032">
    <property type="entry name" value="Radical_SAM_3-amino-3-carboxyp"/>
    <property type="match status" value="1"/>
</dbReference>
<dbReference type="PANTHER" id="PTHR10762">
    <property type="entry name" value="DIPHTHAMIDE BIOSYNTHESIS PROTEIN"/>
    <property type="match status" value="1"/>
</dbReference>
<dbReference type="STRING" id="1858805.M5G1S2"/>
<dbReference type="OMA" id="QIWNENH"/>
<dbReference type="GO" id="GO:0017183">
    <property type="term" value="P:protein histidyl modification to diphthamide"/>
    <property type="evidence" value="ECO:0007669"/>
    <property type="project" value="UniProtKB-UniPathway"/>
</dbReference>
<keyword evidence="7 10" id="KW-0411">Iron-sulfur</keyword>
<dbReference type="AlphaFoldDB" id="M5G1S2"/>
<dbReference type="FunFam" id="3.40.50.11860:FF:000001">
    <property type="entry name" value="2-(3-amino-3-carboxypropyl)histidine synthase subunit 2"/>
    <property type="match status" value="1"/>
</dbReference>
<keyword evidence="10" id="KW-0963">Cytoplasm</keyword>
<evidence type="ECO:0000256" key="3">
    <source>
        <dbReference type="ARBA" id="ARBA00006179"/>
    </source>
</evidence>